<protein>
    <recommendedName>
        <fullName evidence="6">Pectin acetylesterase</fullName>
        <ecNumber evidence="6">3.1.1.-</ecNumber>
    </recommendedName>
</protein>
<comment type="function">
    <text evidence="1 6">Hydrolyzes acetyl esters in homogalacturonan regions of pectin. In type I primary cell wall, galacturonic acid residues of pectin can be acetylated at the O-2 and O-3 positions. Decreasing the degree of acetylation of pectin gels in vitro alters their physical properties.</text>
</comment>
<evidence type="ECO:0000256" key="1">
    <source>
        <dbReference type="ARBA" id="ARBA00003534"/>
    </source>
</evidence>
<evidence type="ECO:0000313" key="8">
    <source>
        <dbReference type="Proteomes" id="UP001153555"/>
    </source>
</evidence>
<keyword evidence="6" id="KW-0964">Secreted</keyword>
<comment type="caution">
    <text evidence="7">The sequence shown here is derived from an EMBL/GenBank/DDBJ whole genome shotgun (WGS) entry which is preliminary data.</text>
</comment>
<dbReference type="OrthoDB" id="2015280at2759"/>
<sequence length="403" mass="45112">MDYQGLRVFSHLIIFMLLKVVFGARVNVTLIPSAVSEGAVCLDGSPPGYAMDQGSGYGSYNWLIYLQGGAWCDSPADCYGRSNTSLGSSSKFSSTIFFDGILDQNRTFNPDFYNWNRVHLMYCDGSSFLGDVDEVDPETNLHYRGSRIFNAVMDELLAKGLDYAKNVILSGGSAGGLATILHCDGFRWLLPDAQRVKCISDSGFFLQAVDLPGVEEREDFFARVVELHGLEKILPVTCTSRLNPGLCLFPENLVGDIDTPLFLLESSYDQYQITEQYTLYIGGRDAWKSCVNGSLTFCNSTQLEILENFHDTFVQTLQDLDYSTSRGMFVHNCYRHGHVLQKDGWKCSSLVRNVLQNKTIGDAVADWYFDRNDVKYIDAGSAIRNCSSNLHGNMFERKCIECM</sequence>
<evidence type="ECO:0000256" key="2">
    <source>
        <dbReference type="ARBA" id="ARBA00004191"/>
    </source>
</evidence>
<gene>
    <name evidence="7" type="ORF">SHERM_18561</name>
</gene>
<keyword evidence="6" id="KW-0732">Signal</keyword>
<keyword evidence="8" id="KW-1185">Reference proteome</keyword>
<name>A0A9N7N344_STRHE</name>
<dbReference type="EMBL" id="CACSLK010020742">
    <property type="protein sequence ID" value="CAA0820559.1"/>
    <property type="molecule type" value="Genomic_DNA"/>
</dbReference>
<evidence type="ECO:0000313" key="7">
    <source>
        <dbReference type="EMBL" id="CAA0820559.1"/>
    </source>
</evidence>
<organism evidence="7 8">
    <name type="scientific">Striga hermonthica</name>
    <name type="common">Purple witchweed</name>
    <name type="synonym">Buchnera hermonthica</name>
    <dbReference type="NCBI Taxonomy" id="68872"/>
    <lineage>
        <taxon>Eukaryota</taxon>
        <taxon>Viridiplantae</taxon>
        <taxon>Streptophyta</taxon>
        <taxon>Embryophyta</taxon>
        <taxon>Tracheophyta</taxon>
        <taxon>Spermatophyta</taxon>
        <taxon>Magnoliopsida</taxon>
        <taxon>eudicotyledons</taxon>
        <taxon>Gunneridae</taxon>
        <taxon>Pentapetalae</taxon>
        <taxon>asterids</taxon>
        <taxon>lamiids</taxon>
        <taxon>Lamiales</taxon>
        <taxon>Orobanchaceae</taxon>
        <taxon>Buchnereae</taxon>
        <taxon>Striga</taxon>
    </lineage>
</organism>
<dbReference type="AlphaFoldDB" id="A0A9N7N344"/>
<dbReference type="GO" id="GO:0071555">
    <property type="term" value="P:cell wall organization"/>
    <property type="evidence" value="ECO:0007669"/>
    <property type="project" value="UniProtKB-KW"/>
</dbReference>
<dbReference type="Pfam" id="PF03283">
    <property type="entry name" value="PAE"/>
    <property type="match status" value="1"/>
</dbReference>
<dbReference type="GO" id="GO:0009505">
    <property type="term" value="C:plant-type cell wall"/>
    <property type="evidence" value="ECO:0007669"/>
    <property type="project" value="TreeGrafter"/>
</dbReference>
<comment type="similarity">
    <text evidence="3 6">Belongs to the pectinacetylesterase family.</text>
</comment>
<feature type="chain" id="PRO_5040530707" description="Pectin acetylesterase" evidence="6">
    <location>
        <begin position="24"/>
        <end position="403"/>
    </location>
</feature>
<feature type="signal peptide" evidence="6">
    <location>
        <begin position="1"/>
        <end position="23"/>
    </location>
</feature>
<keyword evidence="6" id="KW-0378">Hydrolase</keyword>
<comment type="subcellular location">
    <subcellularLocation>
        <location evidence="2 6">Secreted</location>
        <location evidence="2 6">Cell wall</location>
    </subcellularLocation>
</comment>
<dbReference type="PANTHER" id="PTHR21562">
    <property type="entry name" value="NOTUM-RELATED"/>
    <property type="match status" value="1"/>
</dbReference>
<dbReference type="GO" id="GO:0052793">
    <property type="term" value="F:pectin acetylesterase activity"/>
    <property type="evidence" value="ECO:0007669"/>
    <property type="project" value="TreeGrafter"/>
</dbReference>
<proteinExistence type="inferred from homology"/>
<evidence type="ECO:0000256" key="5">
    <source>
        <dbReference type="ARBA" id="ARBA00023316"/>
    </source>
</evidence>
<evidence type="ECO:0000256" key="6">
    <source>
        <dbReference type="RuleBase" id="RU363114"/>
    </source>
</evidence>
<evidence type="ECO:0000256" key="3">
    <source>
        <dbReference type="ARBA" id="ARBA00005784"/>
    </source>
</evidence>
<dbReference type="InterPro" id="IPR004963">
    <property type="entry name" value="PAE/NOTUM"/>
</dbReference>
<evidence type="ECO:0000256" key="4">
    <source>
        <dbReference type="ARBA" id="ARBA00022512"/>
    </source>
</evidence>
<dbReference type="PANTHER" id="PTHR21562:SF65">
    <property type="entry name" value="PECTIN ACETYLESTERASE"/>
    <property type="match status" value="1"/>
</dbReference>
<accession>A0A9N7N344</accession>
<dbReference type="EC" id="3.1.1.-" evidence="6"/>
<dbReference type="Proteomes" id="UP001153555">
    <property type="component" value="Unassembled WGS sequence"/>
</dbReference>
<reference evidence="7" key="1">
    <citation type="submission" date="2019-12" db="EMBL/GenBank/DDBJ databases">
        <authorList>
            <person name="Scholes J."/>
        </authorList>
    </citation>
    <scope>NUCLEOTIDE SEQUENCE</scope>
</reference>
<keyword evidence="4 6" id="KW-0134">Cell wall</keyword>
<keyword evidence="5 6" id="KW-0961">Cell wall biogenesis/degradation</keyword>